<dbReference type="WBParaSite" id="PgR072X_g007_t01">
    <property type="protein sequence ID" value="PgR072X_g007_t01"/>
    <property type="gene ID" value="PgR072X_g007"/>
</dbReference>
<sequence>NILLYFITLYLITLNFVNTKQADDNVNKLAIRDYTFYRETHKIKAFAHARSEHVHKHVSNQRCRPLQSYANAKHLCLTPLTSLPAGWQSFTRRWQRRLDEDLVLFP</sequence>
<evidence type="ECO:0000256" key="1">
    <source>
        <dbReference type="SAM" id="SignalP"/>
    </source>
</evidence>
<evidence type="ECO:0000313" key="2">
    <source>
        <dbReference type="Proteomes" id="UP000887569"/>
    </source>
</evidence>
<proteinExistence type="predicted"/>
<protein>
    <submittedName>
        <fullName evidence="3">Secreted protein</fullName>
    </submittedName>
</protein>
<dbReference type="Proteomes" id="UP000887569">
    <property type="component" value="Unplaced"/>
</dbReference>
<feature type="signal peptide" evidence="1">
    <location>
        <begin position="1"/>
        <end position="22"/>
    </location>
</feature>
<organism evidence="2 3">
    <name type="scientific">Parascaris univalens</name>
    <name type="common">Nematode worm</name>
    <dbReference type="NCBI Taxonomy" id="6257"/>
    <lineage>
        <taxon>Eukaryota</taxon>
        <taxon>Metazoa</taxon>
        <taxon>Ecdysozoa</taxon>
        <taxon>Nematoda</taxon>
        <taxon>Chromadorea</taxon>
        <taxon>Rhabditida</taxon>
        <taxon>Spirurina</taxon>
        <taxon>Ascaridomorpha</taxon>
        <taxon>Ascaridoidea</taxon>
        <taxon>Ascarididae</taxon>
        <taxon>Parascaris</taxon>
    </lineage>
</organism>
<keyword evidence="1" id="KW-0732">Signal</keyword>
<keyword evidence="2" id="KW-1185">Reference proteome</keyword>
<feature type="chain" id="PRO_5037529764" evidence="1">
    <location>
        <begin position="23"/>
        <end position="106"/>
    </location>
</feature>
<evidence type="ECO:0000313" key="3">
    <source>
        <dbReference type="WBParaSite" id="PgR072X_g007_t01"/>
    </source>
</evidence>
<reference evidence="3" key="1">
    <citation type="submission" date="2022-11" db="UniProtKB">
        <authorList>
            <consortium name="WormBaseParasite"/>
        </authorList>
    </citation>
    <scope>IDENTIFICATION</scope>
</reference>
<accession>A0A915BZ75</accession>
<dbReference type="AlphaFoldDB" id="A0A915BZ75"/>
<name>A0A915BZ75_PARUN</name>